<dbReference type="CDD" id="cd09272">
    <property type="entry name" value="RNase_HI_RT_Ty1"/>
    <property type="match status" value="1"/>
</dbReference>
<evidence type="ECO:0000313" key="1">
    <source>
        <dbReference type="EMBL" id="KAL0440738.1"/>
    </source>
</evidence>
<dbReference type="AlphaFoldDB" id="A0AAW2WGV0"/>
<dbReference type="PANTHER" id="PTHR11439">
    <property type="entry name" value="GAG-POL-RELATED RETROTRANSPOSON"/>
    <property type="match status" value="1"/>
</dbReference>
<proteinExistence type="predicted"/>
<name>A0AAW2WGV0_SESRA</name>
<dbReference type="PANTHER" id="PTHR11439:SF517">
    <property type="entry name" value="CYSTEINE-RICH RLK (RECEPTOR-LIKE PROTEIN KINASE) 8"/>
    <property type="match status" value="1"/>
</dbReference>
<reference evidence="1" key="2">
    <citation type="journal article" date="2024" name="Plant">
        <title>Genomic evolution and insights into agronomic trait innovations of Sesamum species.</title>
        <authorList>
            <person name="Miao H."/>
            <person name="Wang L."/>
            <person name="Qu L."/>
            <person name="Liu H."/>
            <person name="Sun Y."/>
            <person name="Le M."/>
            <person name="Wang Q."/>
            <person name="Wei S."/>
            <person name="Zheng Y."/>
            <person name="Lin W."/>
            <person name="Duan Y."/>
            <person name="Cao H."/>
            <person name="Xiong S."/>
            <person name="Wang X."/>
            <person name="Wei L."/>
            <person name="Li C."/>
            <person name="Ma Q."/>
            <person name="Ju M."/>
            <person name="Zhao R."/>
            <person name="Li G."/>
            <person name="Mu C."/>
            <person name="Tian Q."/>
            <person name="Mei H."/>
            <person name="Zhang T."/>
            <person name="Gao T."/>
            <person name="Zhang H."/>
        </authorList>
    </citation>
    <scope>NUCLEOTIDE SEQUENCE</scope>
    <source>
        <strain evidence="1">G02</strain>
    </source>
</reference>
<protein>
    <submittedName>
        <fullName evidence="1">Secreted RxLR effector protein</fullName>
    </submittedName>
</protein>
<accession>A0AAW2WGV0</accession>
<gene>
    <name evidence="1" type="ORF">Sradi_0012700</name>
</gene>
<comment type="caution">
    <text evidence="1">The sequence shown here is derived from an EMBL/GenBank/DDBJ whole genome shotgun (WGS) entry which is preliminary data.</text>
</comment>
<sequence>MYLTATRSDIMHPVSLISRYMENPTEMHLLAAKRILRYLQRTRNYGIFKKGEKAILLGFTNSDYAEDQDDRRSTLGYVFMLGTGAISWSSKKQRIVALSST</sequence>
<organism evidence="1">
    <name type="scientific">Sesamum radiatum</name>
    <name type="common">Black benniseed</name>
    <dbReference type="NCBI Taxonomy" id="300843"/>
    <lineage>
        <taxon>Eukaryota</taxon>
        <taxon>Viridiplantae</taxon>
        <taxon>Streptophyta</taxon>
        <taxon>Embryophyta</taxon>
        <taxon>Tracheophyta</taxon>
        <taxon>Spermatophyta</taxon>
        <taxon>Magnoliopsida</taxon>
        <taxon>eudicotyledons</taxon>
        <taxon>Gunneridae</taxon>
        <taxon>Pentapetalae</taxon>
        <taxon>asterids</taxon>
        <taxon>lamiids</taxon>
        <taxon>Lamiales</taxon>
        <taxon>Pedaliaceae</taxon>
        <taxon>Sesamum</taxon>
    </lineage>
</organism>
<dbReference type="EMBL" id="JACGWJ010000001">
    <property type="protein sequence ID" value="KAL0440738.1"/>
    <property type="molecule type" value="Genomic_DNA"/>
</dbReference>
<reference evidence="1" key="1">
    <citation type="submission" date="2020-06" db="EMBL/GenBank/DDBJ databases">
        <authorList>
            <person name="Li T."/>
            <person name="Hu X."/>
            <person name="Zhang T."/>
            <person name="Song X."/>
            <person name="Zhang H."/>
            <person name="Dai N."/>
            <person name="Sheng W."/>
            <person name="Hou X."/>
            <person name="Wei L."/>
        </authorList>
    </citation>
    <scope>NUCLEOTIDE SEQUENCE</scope>
    <source>
        <strain evidence="1">G02</strain>
        <tissue evidence="1">Leaf</tissue>
    </source>
</reference>